<dbReference type="Pfam" id="PF14277">
    <property type="entry name" value="DUF4364"/>
    <property type="match status" value="1"/>
</dbReference>
<proteinExistence type="predicted"/>
<evidence type="ECO:0000313" key="1">
    <source>
        <dbReference type="EMBL" id="CRL35512.1"/>
    </source>
</evidence>
<organism evidence="1 2">
    <name type="scientific">Agathobacter rectalis</name>
    <dbReference type="NCBI Taxonomy" id="39491"/>
    <lineage>
        <taxon>Bacteria</taxon>
        <taxon>Bacillati</taxon>
        <taxon>Bacillota</taxon>
        <taxon>Clostridia</taxon>
        <taxon>Lachnospirales</taxon>
        <taxon>Lachnospiraceae</taxon>
        <taxon>Agathobacter</taxon>
    </lineage>
</organism>
<evidence type="ECO:0000313" key="2">
    <source>
        <dbReference type="Proteomes" id="UP000049472"/>
    </source>
</evidence>
<accession>A0A0M6WJ18</accession>
<dbReference type="InterPro" id="IPR025374">
    <property type="entry name" value="DUF4364"/>
</dbReference>
<dbReference type="AlphaFoldDB" id="A0A0M6WJ18"/>
<dbReference type="RefSeq" id="WP_055061451.1">
    <property type="nucleotide sequence ID" value="NZ_CVRQ01000014.1"/>
</dbReference>
<reference evidence="2" key="1">
    <citation type="submission" date="2015-05" db="EMBL/GenBank/DDBJ databases">
        <authorList>
            <consortium name="Pathogen Informatics"/>
        </authorList>
    </citation>
    <scope>NUCLEOTIDE SEQUENCE [LARGE SCALE GENOMIC DNA]</scope>
    <source>
        <strain evidence="2">T1-815</strain>
    </source>
</reference>
<protein>
    <recommendedName>
        <fullName evidence="3">DUF4364 family protein</fullName>
    </recommendedName>
</protein>
<sequence>MAEPFTIYKLTILYMLDKAGFPLSNTQISNFFLEKEYTDYFRVQEVIGDLVNADLINFKSTHSNTQYTLTAAGKETLGFFKDKITDGIESDVKSFFTDNKLEFRQENSILADYYRTTDRKYAVRCQVRSESTTVIDLTLSVGTKEQAEAICSNWKNQNEDVYAYLMDMLLR</sequence>
<gene>
    <name evidence="1" type="ORF">T1815_11201</name>
</gene>
<evidence type="ECO:0008006" key="3">
    <source>
        <dbReference type="Google" id="ProtNLM"/>
    </source>
</evidence>
<name>A0A0M6WJ18_9FIRM</name>
<dbReference type="EMBL" id="CVRQ01000014">
    <property type="protein sequence ID" value="CRL35512.1"/>
    <property type="molecule type" value="Genomic_DNA"/>
</dbReference>
<keyword evidence="2" id="KW-1185">Reference proteome</keyword>
<dbReference type="Proteomes" id="UP000049472">
    <property type="component" value="Unassembled WGS sequence"/>
</dbReference>